<keyword evidence="1" id="KW-0812">Transmembrane</keyword>
<sequence length="45" mass="4830">MIASAIIGVVFLLIVAAAIGTGVYFLVRYLKHRKGLEEAADTPLK</sequence>
<gene>
    <name evidence="2" type="ORF">BMONG18_1614</name>
</gene>
<evidence type="ECO:0000313" key="3">
    <source>
        <dbReference type="Proteomes" id="UP000285266"/>
    </source>
</evidence>
<dbReference type="RefSeq" id="WP_184937203.1">
    <property type="nucleotide sequence ID" value="NZ_QRAJ01000013.1"/>
</dbReference>
<dbReference type="AlphaFoldDB" id="A0A423UC50"/>
<feature type="transmembrane region" description="Helical" evidence="1">
    <location>
        <begin position="6"/>
        <end position="27"/>
    </location>
</feature>
<evidence type="ECO:0000256" key="1">
    <source>
        <dbReference type="SAM" id="Phobius"/>
    </source>
</evidence>
<comment type="caution">
    <text evidence="2">The sequence shown here is derived from an EMBL/GenBank/DDBJ whole genome shotgun (WGS) entry which is preliminary data.</text>
</comment>
<dbReference type="Proteomes" id="UP000285266">
    <property type="component" value="Unassembled WGS sequence"/>
</dbReference>
<accession>A0A423UC50</accession>
<keyword evidence="1" id="KW-1133">Transmembrane helix</keyword>
<keyword evidence="1" id="KW-0472">Membrane</keyword>
<organism evidence="2 3">
    <name type="scientific">Bifidobacterium mongoliense</name>
    <dbReference type="NCBI Taxonomy" id="518643"/>
    <lineage>
        <taxon>Bacteria</taxon>
        <taxon>Bacillati</taxon>
        <taxon>Actinomycetota</taxon>
        <taxon>Actinomycetes</taxon>
        <taxon>Bifidobacteriales</taxon>
        <taxon>Bifidobacteriaceae</taxon>
        <taxon>Bifidobacterium</taxon>
    </lineage>
</organism>
<name>A0A423UC50_9BIFI</name>
<reference evidence="2 3" key="1">
    <citation type="submission" date="2018-07" db="EMBL/GenBank/DDBJ databases">
        <title>The role of parmesan cheese in vectoring bovine microbiota.</title>
        <authorList>
            <person name="Lugli G.A."/>
            <person name="Milani C."/>
        </authorList>
    </citation>
    <scope>NUCLEOTIDE SEQUENCE [LARGE SCALE GENOMIC DNA]</scope>
    <source>
        <strain evidence="2 3">BMONG18</strain>
    </source>
</reference>
<protein>
    <submittedName>
        <fullName evidence="2">Uncharacterized protein</fullName>
    </submittedName>
</protein>
<evidence type="ECO:0000313" key="2">
    <source>
        <dbReference type="EMBL" id="ROT86294.1"/>
    </source>
</evidence>
<proteinExistence type="predicted"/>
<dbReference type="EMBL" id="QRAJ01000013">
    <property type="protein sequence ID" value="ROT86294.1"/>
    <property type="molecule type" value="Genomic_DNA"/>
</dbReference>